<accession>X0UWV3</accession>
<dbReference type="Pfam" id="PF04365">
    <property type="entry name" value="BrnT_toxin"/>
    <property type="match status" value="1"/>
</dbReference>
<dbReference type="EMBL" id="BARS01011711">
    <property type="protein sequence ID" value="GAF92915.1"/>
    <property type="molecule type" value="Genomic_DNA"/>
</dbReference>
<name>X0UWV3_9ZZZZ</name>
<comment type="caution">
    <text evidence="1">The sequence shown here is derived from an EMBL/GenBank/DDBJ whole genome shotgun (WGS) entry which is preliminary data.</text>
</comment>
<dbReference type="Gene3D" id="3.10.450.530">
    <property type="entry name" value="Ribonuclease toxin, BrnT, of type II toxin-antitoxin system"/>
    <property type="match status" value="1"/>
</dbReference>
<evidence type="ECO:0000313" key="1">
    <source>
        <dbReference type="EMBL" id="GAF92915.1"/>
    </source>
</evidence>
<protein>
    <recommendedName>
        <fullName evidence="2">BrnT family toxin</fullName>
    </recommendedName>
</protein>
<organism evidence="1">
    <name type="scientific">marine sediment metagenome</name>
    <dbReference type="NCBI Taxonomy" id="412755"/>
    <lineage>
        <taxon>unclassified sequences</taxon>
        <taxon>metagenomes</taxon>
        <taxon>ecological metagenomes</taxon>
    </lineage>
</organism>
<dbReference type="AlphaFoldDB" id="X0UWV3"/>
<dbReference type="InterPro" id="IPR038573">
    <property type="entry name" value="BrnT_sf"/>
</dbReference>
<evidence type="ECO:0008006" key="2">
    <source>
        <dbReference type="Google" id="ProtNLM"/>
    </source>
</evidence>
<reference evidence="1" key="1">
    <citation type="journal article" date="2014" name="Front. Microbiol.">
        <title>High frequency of phylogenetically diverse reductive dehalogenase-homologous genes in deep subseafloor sedimentary metagenomes.</title>
        <authorList>
            <person name="Kawai M."/>
            <person name="Futagami T."/>
            <person name="Toyoda A."/>
            <person name="Takaki Y."/>
            <person name="Nishi S."/>
            <person name="Hori S."/>
            <person name="Arai W."/>
            <person name="Tsubouchi T."/>
            <person name="Morono Y."/>
            <person name="Uchiyama I."/>
            <person name="Ito T."/>
            <person name="Fujiyama A."/>
            <person name="Inagaki F."/>
            <person name="Takami H."/>
        </authorList>
    </citation>
    <scope>NUCLEOTIDE SEQUENCE</scope>
    <source>
        <strain evidence="1">Expedition CK06-06</strain>
    </source>
</reference>
<proteinExistence type="predicted"/>
<gene>
    <name evidence="1" type="ORF">S01H1_21196</name>
</gene>
<sequence>MDLAFEWNEEKAKRNLVKHKVSFEEAKTVFNDPFSITIPDPQHSIEKDRYVDIGRSSKGRVLVVVYTEQKSNIRIISCRKATKSEQRVYEEYDF</sequence>
<dbReference type="InterPro" id="IPR007460">
    <property type="entry name" value="BrnT_toxin"/>
</dbReference>